<sequence length="306" mass="34451">MLNKIKQLDDLLLFVTLVQAGSFTQAAIKLNMAKSKLSRRLRELEQALGCDLLHRTTRKQELTQSGRLLYAACQTHIDALTQVEEQFLQGTNSVTGRISLLLPLEFFNTVVSSLLAEFLLRYPEIDIHCQHYSGAVPAFDPQFDLCFVLHEQTLPHSNWIGKELLSFPQSVYFASKACQTFAQQLPIEATASLIPEQLLDYQCILSDESSPWLFRQQGSAQAVYVKGRANLASPEMRLQACKQGLGIAKLPDYVVSQDSEAHCLKRLDVAPAPVAQRLTVLYQSRNIALRTRTFLDFFQSNVAKFL</sequence>
<dbReference type="GO" id="GO:0043565">
    <property type="term" value="F:sequence-specific DNA binding"/>
    <property type="evidence" value="ECO:0007669"/>
    <property type="project" value="TreeGrafter"/>
</dbReference>
<dbReference type="SUPFAM" id="SSF46785">
    <property type="entry name" value="Winged helix' DNA-binding domain"/>
    <property type="match status" value="1"/>
</dbReference>
<keyword evidence="2" id="KW-0805">Transcription regulation</keyword>
<evidence type="ECO:0000256" key="4">
    <source>
        <dbReference type="ARBA" id="ARBA00023163"/>
    </source>
</evidence>
<dbReference type="Pfam" id="PF00126">
    <property type="entry name" value="HTH_1"/>
    <property type="match status" value="1"/>
</dbReference>
<dbReference type="InterPro" id="IPR036390">
    <property type="entry name" value="WH_DNA-bd_sf"/>
</dbReference>
<evidence type="ECO:0000313" key="6">
    <source>
        <dbReference type="EMBL" id="QBG35723.1"/>
    </source>
</evidence>
<dbReference type="Gene3D" id="3.40.190.290">
    <property type="match status" value="1"/>
</dbReference>
<feature type="domain" description="HTH lysR-type" evidence="5">
    <location>
        <begin position="8"/>
        <end position="63"/>
    </location>
</feature>
<evidence type="ECO:0000256" key="3">
    <source>
        <dbReference type="ARBA" id="ARBA00023125"/>
    </source>
</evidence>
<keyword evidence="3" id="KW-0238">DNA-binding</keyword>
<dbReference type="InterPro" id="IPR000847">
    <property type="entry name" value="LysR_HTH_N"/>
</dbReference>
<evidence type="ECO:0000259" key="5">
    <source>
        <dbReference type="PROSITE" id="PS50931"/>
    </source>
</evidence>
<organism evidence="6 7">
    <name type="scientific">Litorilituus sediminis</name>
    <dbReference type="NCBI Taxonomy" id="718192"/>
    <lineage>
        <taxon>Bacteria</taxon>
        <taxon>Pseudomonadati</taxon>
        <taxon>Pseudomonadota</taxon>
        <taxon>Gammaproteobacteria</taxon>
        <taxon>Alteromonadales</taxon>
        <taxon>Colwelliaceae</taxon>
        <taxon>Litorilituus</taxon>
    </lineage>
</organism>
<dbReference type="PROSITE" id="PS50931">
    <property type="entry name" value="HTH_LYSR"/>
    <property type="match status" value="1"/>
</dbReference>
<accession>A0A4P6P358</accession>
<dbReference type="Proteomes" id="UP000290244">
    <property type="component" value="Chromosome"/>
</dbReference>
<dbReference type="InterPro" id="IPR036388">
    <property type="entry name" value="WH-like_DNA-bd_sf"/>
</dbReference>
<dbReference type="InterPro" id="IPR058163">
    <property type="entry name" value="LysR-type_TF_proteobact-type"/>
</dbReference>
<dbReference type="InterPro" id="IPR005119">
    <property type="entry name" value="LysR_subst-bd"/>
</dbReference>
<dbReference type="OrthoDB" id="9815676at2"/>
<evidence type="ECO:0000256" key="1">
    <source>
        <dbReference type="ARBA" id="ARBA00009437"/>
    </source>
</evidence>
<dbReference type="AlphaFoldDB" id="A0A4P6P358"/>
<dbReference type="PANTHER" id="PTHR30537">
    <property type="entry name" value="HTH-TYPE TRANSCRIPTIONAL REGULATOR"/>
    <property type="match status" value="1"/>
</dbReference>
<keyword evidence="7" id="KW-1185">Reference proteome</keyword>
<dbReference type="EMBL" id="CP034759">
    <property type="protein sequence ID" value="QBG35723.1"/>
    <property type="molecule type" value="Genomic_DNA"/>
</dbReference>
<dbReference type="Gene3D" id="1.10.10.10">
    <property type="entry name" value="Winged helix-like DNA-binding domain superfamily/Winged helix DNA-binding domain"/>
    <property type="match status" value="1"/>
</dbReference>
<dbReference type="PANTHER" id="PTHR30537:SF5">
    <property type="entry name" value="HTH-TYPE TRANSCRIPTIONAL ACTIVATOR TTDR-RELATED"/>
    <property type="match status" value="1"/>
</dbReference>
<dbReference type="FunFam" id="1.10.10.10:FF:000001">
    <property type="entry name" value="LysR family transcriptional regulator"/>
    <property type="match status" value="1"/>
</dbReference>
<dbReference type="Pfam" id="PF03466">
    <property type="entry name" value="LysR_substrate"/>
    <property type="match status" value="1"/>
</dbReference>
<protein>
    <submittedName>
        <fullName evidence="6">LysR family transcriptional regulator</fullName>
    </submittedName>
</protein>
<proteinExistence type="inferred from homology"/>
<dbReference type="GO" id="GO:0003700">
    <property type="term" value="F:DNA-binding transcription factor activity"/>
    <property type="evidence" value="ECO:0007669"/>
    <property type="project" value="InterPro"/>
</dbReference>
<evidence type="ECO:0000256" key="2">
    <source>
        <dbReference type="ARBA" id="ARBA00023015"/>
    </source>
</evidence>
<keyword evidence="4" id="KW-0804">Transcription</keyword>
<reference evidence="6 7" key="1">
    <citation type="submission" date="2018-12" db="EMBL/GenBank/DDBJ databases">
        <title>Complete genome of Litorilituus sediminis.</title>
        <authorList>
            <person name="Liu A."/>
            <person name="Rong J."/>
        </authorList>
    </citation>
    <scope>NUCLEOTIDE SEQUENCE [LARGE SCALE GENOMIC DNA]</scope>
    <source>
        <strain evidence="6 7">JCM 17549</strain>
    </source>
</reference>
<name>A0A4P6P358_9GAMM</name>
<dbReference type="KEGG" id="lsd:EMK97_08365"/>
<evidence type="ECO:0000313" key="7">
    <source>
        <dbReference type="Proteomes" id="UP000290244"/>
    </source>
</evidence>
<dbReference type="RefSeq" id="WP_130601178.1">
    <property type="nucleotide sequence ID" value="NZ_CP034759.1"/>
</dbReference>
<dbReference type="GO" id="GO:0006351">
    <property type="term" value="P:DNA-templated transcription"/>
    <property type="evidence" value="ECO:0007669"/>
    <property type="project" value="TreeGrafter"/>
</dbReference>
<gene>
    <name evidence="6" type="ORF">EMK97_08365</name>
</gene>
<comment type="similarity">
    <text evidence="1">Belongs to the LysR transcriptional regulatory family.</text>
</comment>
<dbReference type="SUPFAM" id="SSF53850">
    <property type="entry name" value="Periplasmic binding protein-like II"/>
    <property type="match status" value="1"/>
</dbReference>